<evidence type="ECO:0000256" key="5">
    <source>
        <dbReference type="SAM" id="MobiDB-lite"/>
    </source>
</evidence>
<proteinExistence type="predicted"/>
<name>A0A3P8G5S7_9TREM</name>
<dbReference type="Proteomes" id="UP000277204">
    <property type="component" value="Unassembled WGS sequence"/>
</dbReference>
<keyword evidence="2" id="KW-0677">Repeat</keyword>
<sequence>MKQTSVGYSQQTNGLKNSFVSCDRLNTTPFTDTNIPVESRSSGDGQTDDEEELGGVNYRITPDIRSKINSNSSNEVKVFLDPHSKSHSPSNSFTHDQINTKHLLLPGRSAFEKHLVREVAYFEICEFLIGQIEEIYDMENCEFLNSVYGEKKKDKCLQIPNDSQVHKSNTLPSSLLSSHMTLVDVTDQNLRNPLINSTLHSQSSETDYCEHCVDSATGLAVSLVNTCIQETAQNEKQEMILFKFLKLQEQLLKTCDINWVRLNQQFIESPRSTRFNYDTKFQNFCKNNRLSSPSSNSIQLNSQGRSNTFHHSTSLSQSSNSKRAMNSISQSDYSSSVLTSSSSFVNHSTTLSKPTINKLCNNSTIIIDTLSKNDNSNNNDNHANNRSLISLNKDFQLSGKIRSDNQNYPTSSLSLSSAFGCTPLPYGLLINPPIQKSKRKGVLASQNNRCAGCGAFIETRYLKRMRFCEFFGRYFCCVCHSNTLMTLPGNLVTCWDFRMLSVSNFARDRLRQLHNQPLLRTIDFNKQVLNRQSNLVNCLTLRKQGNLMLPFIQQCQTVDFTSIPSHWFETPDLWSMADLHSVHDGKLSITLRALLLPLVEHISICKRCLACGFICEICKSGQILFPFGQLVSGSLVTSINVQSSWVLVHLTMLNVDILWRSVGNMNATSINNFHNLTYDIEGTEAEETISGGSSTGQLQNTLSNNLNPCLPKKYHDDKEKRQPNYRPSLTEELKQNVTTELVNKSNEGQWNLIKVRVGFDVTRKGERSLVINGYKFTKSRDGMGDRVFWRCSRRECKATAVTVSNKVEHIRSIHSHLPPVAAEFFSDDSSRCEQEVRFNNLVYTQRSRIRRRSQPNPSIKLSKQSVTKPCFLEQIKELASPTSCSVTSNAVSHKNYCSNLRSMDCPNDLCIDSSEYASPIKKRHCSDQDLSDYSTLQTMSALLTKWVDSKQVNIGKDEAKEHLSNISKCILPPKKLSNNILTSEEYQLFNSNSVLGEYSRRNHVNNSSNGYEDFLSKVSKSESFKKLTTLVTSSNNIYNHSSENDLTGINKTSQTITRNGTTADEDDSNRDFINDNSQRNSIINNMSKTQQSDISSPSIDVGSLEHNCQRQIILLNNEQLNELLKIINYSRINNTPIQSESMNSPSSQTSSLVNDNLLNSIGLFTASDPNLTGGLAQCTTTYCCSYYPRLNSRVVNRNNDCCLPSFHHISSSTNLNSNPIVYSSFNNCSNNLFNKMSKSVAVSESNIDGCDTHVNGHKSSSPNFLIHWKKEKIRESVEEDGVNSLNGFYDNNNDTFSHQLYQDKDHNNTLEMVDNQQTSVNNTPMTNFSSQLLSHG</sequence>
<feature type="region of interest" description="Disordered" evidence="5">
    <location>
        <begin position="1316"/>
        <end position="1336"/>
    </location>
</feature>
<evidence type="ECO:0000256" key="1">
    <source>
        <dbReference type="ARBA" id="ARBA00022723"/>
    </source>
</evidence>
<keyword evidence="8" id="KW-1185">Reference proteome</keyword>
<dbReference type="Gene3D" id="2.20.25.240">
    <property type="match status" value="1"/>
</dbReference>
<keyword evidence="3" id="KW-0863">Zinc-finger</keyword>
<dbReference type="PANTHER" id="PTHR12326">
    <property type="entry name" value="PLECKSTRIN HOMOLOGY DOMAIN CONTAINING PROTEIN"/>
    <property type="match status" value="1"/>
</dbReference>
<evidence type="ECO:0000313" key="8">
    <source>
        <dbReference type="Proteomes" id="UP000277204"/>
    </source>
</evidence>
<dbReference type="Pfam" id="PF13901">
    <property type="entry name" value="RH_dom"/>
    <property type="match status" value="1"/>
</dbReference>
<dbReference type="Pfam" id="PF04500">
    <property type="entry name" value="FLYWCH"/>
    <property type="match status" value="1"/>
</dbReference>
<evidence type="ECO:0000256" key="2">
    <source>
        <dbReference type="ARBA" id="ARBA00022737"/>
    </source>
</evidence>
<evidence type="ECO:0000256" key="3">
    <source>
        <dbReference type="ARBA" id="ARBA00022771"/>
    </source>
</evidence>
<organism evidence="7 8">
    <name type="scientific">Schistosoma margrebowiei</name>
    <dbReference type="NCBI Taxonomy" id="48269"/>
    <lineage>
        <taxon>Eukaryota</taxon>
        <taxon>Metazoa</taxon>
        <taxon>Spiralia</taxon>
        <taxon>Lophotrochozoa</taxon>
        <taxon>Platyhelminthes</taxon>
        <taxon>Trematoda</taxon>
        <taxon>Digenea</taxon>
        <taxon>Strigeidida</taxon>
        <taxon>Schistosomatoidea</taxon>
        <taxon>Schistosomatidae</taxon>
        <taxon>Schistosoma</taxon>
    </lineage>
</organism>
<accession>A0A3P8G5S7</accession>
<evidence type="ECO:0000259" key="6">
    <source>
        <dbReference type="SMART" id="SM01175"/>
    </source>
</evidence>
<protein>
    <recommendedName>
        <fullName evidence="6">Rubicon Homology domain-containing protein</fullName>
    </recommendedName>
</protein>
<dbReference type="GO" id="GO:0008270">
    <property type="term" value="F:zinc ion binding"/>
    <property type="evidence" value="ECO:0007669"/>
    <property type="project" value="UniProtKB-KW"/>
</dbReference>
<feature type="compositionally biased region" description="Polar residues" evidence="5">
    <location>
        <begin position="1051"/>
        <end position="1062"/>
    </location>
</feature>
<feature type="region of interest" description="Disordered" evidence="5">
    <location>
        <begin position="1051"/>
        <end position="1076"/>
    </location>
</feature>
<feature type="compositionally biased region" description="Low complexity" evidence="5">
    <location>
        <begin position="312"/>
        <end position="321"/>
    </location>
</feature>
<feature type="compositionally biased region" description="Polar residues" evidence="5">
    <location>
        <begin position="30"/>
        <end position="45"/>
    </location>
</feature>
<dbReference type="InterPro" id="IPR007588">
    <property type="entry name" value="Znf_FLYWCH"/>
</dbReference>
<keyword evidence="4" id="KW-0862">Zinc</keyword>
<evidence type="ECO:0000256" key="4">
    <source>
        <dbReference type="ARBA" id="ARBA00022833"/>
    </source>
</evidence>
<reference evidence="7 8" key="1">
    <citation type="submission" date="2018-11" db="EMBL/GenBank/DDBJ databases">
        <authorList>
            <consortium name="Pathogen Informatics"/>
        </authorList>
    </citation>
    <scope>NUCLEOTIDE SEQUENCE [LARGE SCALE GENOMIC DNA]</scope>
    <source>
        <strain evidence="7 8">Zambia</strain>
    </source>
</reference>
<dbReference type="PANTHER" id="PTHR12326:SF3">
    <property type="entry name" value="DIFFERENTIALLY EXPRESSED IN FDCP 8 HOMOLOG"/>
    <property type="match status" value="1"/>
</dbReference>
<dbReference type="InterPro" id="IPR025258">
    <property type="entry name" value="RH_dom"/>
</dbReference>
<feature type="domain" description="Rubicon Homology" evidence="6">
    <location>
        <begin position="466"/>
        <end position="642"/>
    </location>
</feature>
<feature type="compositionally biased region" description="Low complexity" evidence="5">
    <location>
        <begin position="291"/>
        <end position="303"/>
    </location>
</feature>
<dbReference type="EMBL" id="UZAI01017808">
    <property type="protein sequence ID" value="VDP29843.1"/>
    <property type="molecule type" value="Genomic_DNA"/>
</dbReference>
<dbReference type="SMART" id="SM01175">
    <property type="entry name" value="DUF4206"/>
    <property type="match status" value="1"/>
</dbReference>
<evidence type="ECO:0000313" key="7">
    <source>
        <dbReference type="EMBL" id="VDP29843.1"/>
    </source>
</evidence>
<feature type="region of interest" description="Disordered" evidence="5">
    <location>
        <begin position="291"/>
        <end position="326"/>
    </location>
</feature>
<gene>
    <name evidence="7" type="ORF">SMRZ_LOCUS18950</name>
</gene>
<dbReference type="InterPro" id="IPR051366">
    <property type="entry name" value="DEF8"/>
</dbReference>
<keyword evidence="1" id="KW-0479">Metal-binding</keyword>
<feature type="region of interest" description="Disordered" evidence="5">
    <location>
        <begin position="30"/>
        <end position="56"/>
    </location>
</feature>